<evidence type="ECO:0000256" key="7">
    <source>
        <dbReference type="ARBA" id="ARBA00024178"/>
    </source>
</evidence>
<dbReference type="PROSITE" id="PS00174">
    <property type="entry name" value="P_GLUCOSE_ISOMERASE_2"/>
    <property type="match status" value="1"/>
</dbReference>
<dbReference type="InterPro" id="IPR035476">
    <property type="entry name" value="SIS_PGI_1"/>
</dbReference>
<proteinExistence type="inferred from homology"/>
<evidence type="ECO:0000256" key="8">
    <source>
        <dbReference type="ARBA" id="ARBA00029321"/>
    </source>
</evidence>
<dbReference type="Pfam" id="PF00342">
    <property type="entry name" value="PGI"/>
    <property type="match status" value="1"/>
</dbReference>
<dbReference type="HOGENOM" id="CLU_017947_3_1_1"/>
<evidence type="ECO:0000256" key="9">
    <source>
        <dbReference type="RuleBase" id="RU000612"/>
    </source>
</evidence>
<comment type="catalytic activity">
    <reaction evidence="8 9">
        <text>alpha-D-glucose 6-phosphate = beta-D-fructose 6-phosphate</text>
        <dbReference type="Rhea" id="RHEA:11816"/>
        <dbReference type="ChEBI" id="CHEBI:57634"/>
        <dbReference type="ChEBI" id="CHEBI:58225"/>
        <dbReference type="EC" id="5.3.1.9"/>
    </reaction>
</comment>
<dbReference type="PANTHER" id="PTHR11469:SF1">
    <property type="entry name" value="GLUCOSE-6-PHOSPHATE ISOMERASE"/>
    <property type="match status" value="1"/>
</dbReference>
<comment type="similarity">
    <text evidence="2 9">Belongs to the GPI family.</text>
</comment>
<evidence type="ECO:0000256" key="5">
    <source>
        <dbReference type="ARBA" id="ARBA00023152"/>
    </source>
</evidence>
<evidence type="ECO:0000313" key="11">
    <source>
        <dbReference type="Proteomes" id="UP000016927"/>
    </source>
</evidence>
<accession>R0MM51</accession>
<keyword evidence="11" id="KW-1185">Reference proteome</keyword>
<dbReference type="OMA" id="DWYRQLW"/>
<evidence type="ECO:0000313" key="10">
    <source>
        <dbReference type="EMBL" id="EOB13893.1"/>
    </source>
</evidence>
<dbReference type="Gene3D" id="3.40.50.10490">
    <property type="entry name" value="Glucose-6-phosphate isomerase like protein, domain 1"/>
    <property type="match status" value="2"/>
</dbReference>
<dbReference type="PRINTS" id="PR00662">
    <property type="entry name" value="G6PISOMERASE"/>
</dbReference>
<dbReference type="GO" id="GO:0006096">
    <property type="term" value="P:glycolytic process"/>
    <property type="evidence" value="ECO:0007669"/>
    <property type="project" value="UniProtKB-UniPathway"/>
</dbReference>
<dbReference type="STRING" id="578461.R0MM51"/>
<dbReference type="UniPathway" id="UPA00109">
    <property type="reaction ID" value="UER00181"/>
</dbReference>
<keyword evidence="6 9" id="KW-0413">Isomerase</keyword>
<evidence type="ECO:0000256" key="2">
    <source>
        <dbReference type="ARBA" id="ARBA00006604"/>
    </source>
</evidence>
<gene>
    <name evidence="10" type="primary">G6PI</name>
    <name evidence="10" type="ORF">NBO_53g0017</name>
</gene>
<dbReference type="Gene3D" id="1.10.1390.10">
    <property type="match status" value="1"/>
</dbReference>
<dbReference type="HAMAP" id="MF_00473">
    <property type="entry name" value="G6P_isomerase"/>
    <property type="match status" value="1"/>
</dbReference>
<dbReference type="Proteomes" id="UP000016927">
    <property type="component" value="Unassembled WGS sequence"/>
</dbReference>
<evidence type="ECO:0000256" key="3">
    <source>
        <dbReference type="ARBA" id="ARBA00011952"/>
    </source>
</evidence>
<keyword evidence="4 9" id="KW-0312">Gluconeogenesis</keyword>
<dbReference type="InterPro" id="IPR023096">
    <property type="entry name" value="G6P_Isomerase_C"/>
</dbReference>
<sequence>MKIINLFEEDKERVKKFSKTLRIGEESIYFDFSKTHLSEVGLKNFFKIMDDRRVYSKIKGMFEGEKINFTENREVLHVYLRDKEVLNSIKTGKAPEDSRKQDIYNELLKMKNFIEKIDNGEFKGVTNKKINTIVNIGIGGSDLGPRMVCEALRAYSKPNMNVFFISNIDATDTIEVFKKIDPESTLFIVVSKTFTTLETIENFQLALRYMSDCLKKPKEEVSKHHFVAVSSNIEETKKHNIENVFAMWDFVGGRYSLWSPVGLIIALYIGFDKFIEMLEGASLVDEEFKSTKDQDNIEIFHAIIELYYSSKDYDNKCIVPYDQYLEKFYLYLQQAEMESNGKYSEEDTGMIIWGGVGTNVQHSFFQLLHQGTRKILSEFLFPMSPLHEEKEHHFMVLSNCIGQSRALMLGKEGDKSKDFFEGDKPSITIAYSKLSPRILGALLAHYEHKIFVQGIYWNINSFDQFGVTLGKTIAKELLEDIKNRPSESFDESTNMLLKKIEKK</sequence>
<dbReference type="InterPro" id="IPR046348">
    <property type="entry name" value="SIS_dom_sf"/>
</dbReference>
<evidence type="ECO:0000256" key="4">
    <source>
        <dbReference type="ARBA" id="ARBA00022432"/>
    </source>
</evidence>
<dbReference type="EMBL" id="KB908961">
    <property type="protein sequence ID" value="EOB13893.1"/>
    <property type="molecule type" value="Genomic_DNA"/>
</dbReference>
<evidence type="ECO:0000256" key="6">
    <source>
        <dbReference type="ARBA" id="ARBA00023235"/>
    </source>
</evidence>
<comment type="function">
    <text evidence="7">In the cytoplasm, catalyzes the conversion of glucose-6-phosphate to fructose-6-phosphate, the second step in glycolysis, and the reverse reaction during gluconeogenesis.</text>
</comment>
<evidence type="ECO:0000256" key="1">
    <source>
        <dbReference type="ARBA" id="ARBA00004926"/>
    </source>
</evidence>
<dbReference type="AlphaFoldDB" id="R0MM51"/>
<reference evidence="10 11" key="1">
    <citation type="journal article" date="2013" name="BMC Genomics">
        <title>Comparative genomics of parasitic silkworm microsporidia reveal an association between genome expansion and host adaptation.</title>
        <authorList>
            <person name="Pan G."/>
            <person name="Xu J."/>
            <person name="Li T."/>
            <person name="Xia Q."/>
            <person name="Liu S.L."/>
            <person name="Zhang G."/>
            <person name="Li S."/>
            <person name="Li C."/>
            <person name="Liu H."/>
            <person name="Yang L."/>
            <person name="Liu T."/>
            <person name="Zhang X."/>
            <person name="Wu Z."/>
            <person name="Fan W."/>
            <person name="Dang X."/>
            <person name="Xiang H."/>
            <person name="Tao M."/>
            <person name="Li Y."/>
            <person name="Hu J."/>
            <person name="Li Z."/>
            <person name="Lin L."/>
            <person name="Luo J."/>
            <person name="Geng L."/>
            <person name="Wang L."/>
            <person name="Long M."/>
            <person name="Wan Y."/>
            <person name="He N."/>
            <person name="Zhang Z."/>
            <person name="Lu C."/>
            <person name="Keeling P.J."/>
            <person name="Wang J."/>
            <person name="Xiang Z."/>
            <person name="Zhou Z."/>
        </authorList>
    </citation>
    <scope>NUCLEOTIDE SEQUENCE [LARGE SCALE GENOMIC DNA]</scope>
    <source>
        <strain evidence="11">CQ1 / CVCC 102059</strain>
    </source>
</reference>
<organism evidence="10 11">
    <name type="scientific">Nosema bombycis (strain CQ1 / CVCC 102059)</name>
    <name type="common">Microsporidian parasite</name>
    <name type="synonym">Pebrine of silkworm</name>
    <dbReference type="NCBI Taxonomy" id="578461"/>
    <lineage>
        <taxon>Eukaryota</taxon>
        <taxon>Fungi</taxon>
        <taxon>Fungi incertae sedis</taxon>
        <taxon>Microsporidia</taxon>
        <taxon>Nosematidae</taxon>
        <taxon>Nosema</taxon>
    </lineage>
</organism>
<dbReference type="InterPro" id="IPR018189">
    <property type="entry name" value="Phosphoglucose_isomerase_CS"/>
</dbReference>
<dbReference type="PROSITE" id="PS51463">
    <property type="entry name" value="P_GLUCOSE_ISOMERASE_3"/>
    <property type="match status" value="1"/>
</dbReference>
<dbReference type="GO" id="GO:0097367">
    <property type="term" value="F:carbohydrate derivative binding"/>
    <property type="evidence" value="ECO:0007669"/>
    <property type="project" value="InterPro"/>
</dbReference>
<dbReference type="PANTHER" id="PTHR11469">
    <property type="entry name" value="GLUCOSE-6-PHOSPHATE ISOMERASE"/>
    <property type="match status" value="1"/>
</dbReference>
<dbReference type="VEuPathDB" id="MicrosporidiaDB:NBO_53g0017"/>
<protein>
    <recommendedName>
        <fullName evidence="3 9">Glucose-6-phosphate isomerase</fullName>
        <ecNumber evidence="3 9">5.3.1.9</ecNumber>
    </recommendedName>
</protein>
<name>R0MM51_NOSB1</name>
<dbReference type="GO" id="GO:0006094">
    <property type="term" value="P:gluconeogenesis"/>
    <property type="evidence" value="ECO:0007669"/>
    <property type="project" value="UniProtKB-KW"/>
</dbReference>
<dbReference type="OrthoDB" id="5831190at2759"/>
<keyword evidence="5 9" id="KW-0324">Glycolysis</keyword>
<dbReference type="SUPFAM" id="SSF53697">
    <property type="entry name" value="SIS domain"/>
    <property type="match status" value="1"/>
</dbReference>
<dbReference type="PROSITE" id="PS00765">
    <property type="entry name" value="P_GLUCOSE_ISOMERASE_1"/>
    <property type="match status" value="1"/>
</dbReference>
<comment type="pathway">
    <text evidence="1 9">Carbohydrate degradation; glycolysis; D-glyceraldehyde 3-phosphate and glycerone phosphate from D-glucose: step 2/4.</text>
</comment>
<dbReference type="NCBIfam" id="NF001211">
    <property type="entry name" value="PRK00179.1"/>
    <property type="match status" value="1"/>
</dbReference>
<dbReference type="CDD" id="cd05016">
    <property type="entry name" value="SIS_PGI_2"/>
    <property type="match status" value="1"/>
</dbReference>
<dbReference type="GO" id="GO:0004347">
    <property type="term" value="F:glucose-6-phosphate isomerase activity"/>
    <property type="evidence" value="ECO:0007669"/>
    <property type="project" value="UniProtKB-EC"/>
</dbReference>
<dbReference type="InterPro" id="IPR001672">
    <property type="entry name" value="G6P_Isomerase"/>
</dbReference>
<dbReference type="InterPro" id="IPR035482">
    <property type="entry name" value="SIS_PGI_2"/>
</dbReference>
<dbReference type="GO" id="GO:0051156">
    <property type="term" value="P:glucose 6-phosphate metabolic process"/>
    <property type="evidence" value="ECO:0007669"/>
    <property type="project" value="TreeGrafter"/>
</dbReference>
<dbReference type="EC" id="5.3.1.9" evidence="3 9"/>
<dbReference type="GO" id="GO:0048029">
    <property type="term" value="F:monosaccharide binding"/>
    <property type="evidence" value="ECO:0007669"/>
    <property type="project" value="TreeGrafter"/>
</dbReference>
<dbReference type="GO" id="GO:0005829">
    <property type="term" value="C:cytosol"/>
    <property type="evidence" value="ECO:0007669"/>
    <property type="project" value="TreeGrafter"/>
</dbReference>
<dbReference type="CDD" id="cd05015">
    <property type="entry name" value="SIS_PGI_1"/>
    <property type="match status" value="1"/>
</dbReference>